<sequence length="337" mass="38166">MPCYNVEAYLRRGLTSLSDPRFAGRLEVIVVDDGSRDGTAAIAREFIRTAPEIFRLVSKENGGHGSAVNAGLAAARGRYFRVLDGDDWMDTEGLDAFLNALANLHADLVIDRKREVDMVTGLSREFPLAEGVETGHALPFASVLTNGDTVFQIMIHTLTARTDYLQGLSIHLLERTFYEDYEYVVKASVPAETIAYLDIETYQYQVGNAAQSVSHTNYVKRWADHTRVVWELLHYLADVEVGRGPQTISGEALAAPARAYLSEKVHLLIDTHYNIALLFDGDRRRGRARAREFRKKLREFHPGQFRRGERRYWSALILNYLGISYALIQRIKKGWRS</sequence>
<proteinExistence type="predicted"/>
<dbReference type="InterPro" id="IPR029044">
    <property type="entry name" value="Nucleotide-diphossugar_trans"/>
</dbReference>
<dbReference type="Pfam" id="PF00535">
    <property type="entry name" value="Glycos_transf_2"/>
    <property type="match status" value="1"/>
</dbReference>
<dbReference type="Gene3D" id="3.90.550.10">
    <property type="entry name" value="Spore Coat Polysaccharide Biosynthesis Protein SpsA, Chain A"/>
    <property type="match status" value="1"/>
</dbReference>
<dbReference type="InterPro" id="IPR050834">
    <property type="entry name" value="Glycosyltransf_2"/>
</dbReference>
<protein>
    <submittedName>
        <fullName evidence="2">Glycosyltransferase</fullName>
    </submittedName>
</protein>
<reference evidence="2 3" key="1">
    <citation type="submission" date="2021-08" db="EMBL/GenBank/DDBJ databases">
        <title>Collinsella faecalis sp. nov. isolated from swine faeces.</title>
        <authorList>
            <person name="Oh B.S."/>
            <person name="Lee J.H."/>
        </authorList>
    </citation>
    <scope>NUCLEOTIDE SEQUENCE [LARGE SCALE GENOMIC DNA]</scope>
    <source>
        <strain evidence="2 3">AGMB00827</strain>
    </source>
</reference>
<accession>A0ABS7MIC4</accession>
<dbReference type="Proteomes" id="UP000700908">
    <property type="component" value="Unassembled WGS sequence"/>
</dbReference>
<keyword evidence="3" id="KW-1185">Reference proteome</keyword>
<dbReference type="PANTHER" id="PTHR43685">
    <property type="entry name" value="GLYCOSYLTRANSFERASE"/>
    <property type="match status" value="1"/>
</dbReference>
<gene>
    <name evidence="2" type="ORF">K6V98_01290</name>
</gene>
<name>A0ABS7MIC4_9ACTN</name>
<organism evidence="2 3">
    <name type="scientific">Collinsella ureilytica</name>
    <dbReference type="NCBI Taxonomy" id="2869515"/>
    <lineage>
        <taxon>Bacteria</taxon>
        <taxon>Bacillati</taxon>
        <taxon>Actinomycetota</taxon>
        <taxon>Coriobacteriia</taxon>
        <taxon>Coriobacteriales</taxon>
        <taxon>Coriobacteriaceae</taxon>
        <taxon>Collinsella</taxon>
    </lineage>
</organism>
<dbReference type="InterPro" id="IPR001173">
    <property type="entry name" value="Glyco_trans_2-like"/>
</dbReference>
<evidence type="ECO:0000259" key="1">
    <source>
        <dbReference type="Pfam" id="PF00535"/>
    </source>
</evidence>
<dbReference type="EMBL" id="JAIMFO010000004">
    <property type="protein sequence ID" value="MBY4797002.1"/>
    <property type="molecule type" value="Genomic_DNA"/>
</dbReference>
<comment type="caution">
    <text evidence="2">The sequence shown here is derived from an EMBL/GenBank/DDBJ whole genome shotgun (WGS) entry which is preliminary data.</text>
</comment>
<dbReference type="CDD" id="cd00761">
    <property type="entry name" value="Glyco_tranf_GTA_type"/>
    <property type="match status" value="1"/>
</dbReference>
<dbReference type="PANTHER" id="PTHR43685:SF2">
    <property type="entry name" value="GLYCOSYLTRANSFERASE 2-LIKE DOMAIN-CONTAINING PROTEIN"/>
    <property type="match status" value="1"/>
</dbReference>
<evidence type="ECO:0000313" key="3">
    <source>
        <dbReference type="Proteomes" id="UP000700908"/>
    </source>
</evidence>
<dbReference type="SUPFAM" id="SSF53448">
    <property type="entry name" value="Nucleotide-diphospho-sugar transferases"/>
    <property type="match status" value="1"/>
</dbReference>
<evidence type="ECO:0000313" key="2">
    <source>
        <dbReference type="EMBL" id="MBY4797002.1"/>
    </source>
</evidence>
<feature type="domain" description="Glycosyltransferase 2-like" evidence="1">
    <location>
        <begin position="1"/>
        <end position="122"/>
    </location>
</feature>